<accession>A0A4Z2DE73</accession>
<evidence type="ECO:0000256" key="4">
    <source>
        <dbReference type="ARBA" id="ARBA00023242"/>
    </source>
</evidence>
<dbReference type="OrthoDB" id="6085656at2759"/>
<dbReference type="STRING" id="6182.A0A4Z2DE73"/>
<dbReference type="PANTHER" id="PTHR10985">
    <property type="entry name" value="BASIC HELIX-LOOP-HELIX TRANSCRIPTION FACTOR, HES-RELATED"/>
    <property type="match status" value="1"/>
</dbReference>
<name>A0A4Z2DE73_SCHJA</name>
<keyword evidence="3" id="KW-0804">Transcription</keyword>
<dbReference type="InterPro" id="IPR050370">
    <property type="entry name" value="HES_HEY"/>
</dbReference>
<evidence type="ECO:0000256" key="3">
    <source>
        <dbReference type="ARBA" id="ARBA00023163"/>
    </source>
</evidence>
<dbReference type="Gene3D" id="4.10.280.10">
    <property type="entry name" value="Helix-loop-helix DNA-binding domain"/>
    <property type="match status" value="1"/>
</dbReference>
<protein>
    <submittedName>
        <fullName evidence="6">Protein hairy</fullName>
    </submittedName>
</protein>
<dbReference type="CDD" id="cd11410">
    <property type="entry name" value="bHLH_O_HES"/>
    <property type="match status" value="1"/>
</dbReference>
<dbReference type="InterPro" id="IPR011598">
    <property type="entry name" value="bHLH_dom"/>
</dbReference>
<dbReference type="GO" id="GO:0005634">
    <property type="term" value="C:nucleus"/>
    <property type="evidence" value="ECO:0007669"/>
    <property type="project" value="UniProtKB-SubCell"/>
</dbReference>
<proteinExistence type="predicted"/>
<dbReference type="GO" id="GO:0046983">
    <property type="term" value="F:protein dimerization activity"/>
    <property type="evidence" value="ECO:0007669"/>
    <property type="project" value="InterPro"/>
</dbReference>
<dbReference type="Proteomes" id="UP000311919">
    <property type="component" value="Unassembled WGS sequence"/>
</dbReference>
<comment type="caution">
    <text evidence="6">The sequence shown here is derived from an EMBL/GenBank/DDBJ whole genome shotgun (WGS) entry which is preliminary data.</text>
</comment>
<keyword evidence="2" id="KW-0805">Transcription regulation</keyword>
<dbReference type="EMBL" id="SKCS01000166">
    <property type="protein sequence ID" value="TNN14736.1"/>
    <property type="molecule type" value="Genomic_DNA"/>
</dbReference>
<comment type="subcellular location">
    <subcellularLocation>
        <location evidence="1">Nucleus</location>
    </subcellularLocation>
</comment>
<dbReference type="SUPFAM" id="SSF47459">
    <property type="entry name" value="HLH, helix-loop-helix DNA-binding domain"/>
    <property type="match status" value="1"/>
</dbReference>
<dbReference type="PROSITE" id="PS50888">
    <property type="entry name" value="BHLH"/>
    <property type="match status" value="1"/>
</dbReference>
<gene>
    <name evidence="6" type="ORF">EWB00_001902</name>
</gene>
<keyword evidence="7" id="KW-1185">Reference proteome</keyword>
<dbReference type="Pfam" id="PF00010">
    <property type="entry name" value="HLH"/>
    <property type="match status" value="1"/>
</dbReference>
<reference evidence="6 7" key="1">
    <citation type="submission" date="2019-03" db="EMBL/GenBank/DDBJ databases">
        <title>An improved genome assembly of the fluke Schistosoma japonicum.</title>
        <authorList>
            <person name="Hu W."/>
            <person name="Luo F."/>
            <person name="Yin M."/>
            <person name="Mo X."/>
            <person name="Sun C."/>
            <person name="Wu Q."/>
            <person name="Zhu B."/>
            <person name="Xiang M."/>
            <person name="Wang J."/>
            <person name="Wang Y."/>
            <person name="Zhang T."/>
            <person name="Xu B."/>
            <person name="Zheng H."/>
            <person name="Feng Z."/>
        </authorList>
    </citation>
    <scope>NUCLEOTIDE SEQUENCE [LARGE SCALE GENOMIC DNA]</scope>
    <source>
        <strain evidence="6">HuSjv2</strain>
        <tissue evidence="6">Worms</tissue>
    </source>
</reference>
<evidence type="ECO:0000313" key="7">
    <source>
        <dbReference type="Proteomes" id="UP000311919"/>
    </source>
</evidence>
<evidence type="ECO:0000256" key="2">
    <source>
        <dbReference type="ARBA" id="ARBA00023015"/>
    </source>
</evidence>
<sequence length="311" mass="35857">MSHINYSSDTSESDFNEISLSLFDSNEEQEISYDEMNESKGEKIFSPEQNVENTQFLKNTQTTIIKQKSLSPLPLSSTITMTESPSPPLSTLSLRQQLSSPNQLNTHSEMNRKCLTTIKNDRRMAKQMTERKRRDRINALLDNLRTLILKLLHKNPRHHRKLEKADILELVVSFLKKELNHNRLKPTKTSTTSNSSQQICKPMLSVQNIDSSLPTTPLIYTNNHYCQNHLPCIPQSNQSTNYYQDFTKYNIGSTKINYPIYDCYIQQNTNTYPLTIPSYYSSYKQPSLQQPLQLSQDSKSINLSTNYLSVS</sequence>
<dbReference type="InterPro" id="IPR036638">
    <property type="entry name" value="HLH_DNA-bd_sf"/>
</dbReference>
<evidence type="ECO:0000259" key="5">
    <source>
        <dbReference type="PROSITE" id="PS50888"/>
    </source>
</evidence>
<dbReference type="AlphaFoldDB" id="A0A4Z2DE73"/>
<keyword evidence="4" id="KW-0539">Nucleus</keyword>
<evidence type="ECO:0000313" key="6">
    <source>
        <dbReference type="EMBL" id="TNN14736.1"/>
    </source>
</evidence>
<evidence type="ECO:0000256" key="1">
    <source>
        <dbReference type="ARBA" id="ARBA00004123"/>
    </source>
</evidence>
<organism evidence="6 7">
    <name type="scientific">Schistosoma japonicum</name>
    <name type="common">Blood fluke</name>
    <dbReference type="NCBI Taxonomy" id="6182"/>
    <lineage>
        <taxon>Eukaryota</taxon>
        <taxon>Metazoa</taxon>
        <taxon>Spiralia</taxon>
        <taxon>Lophotrochozoa</taxon>
        <taxon>Platyhelminthes</taxon>
        <taxon>Trematoda</taxon>
        <taxon>Digenea</taxon>
        <taxon>Strigeidida</taxon>
        <taxon>Schistosomatoidea</taxon>
        <taxon>Schistosomatidae</taxon>
        <taxon>Schistosoma</taxon>
    </lineage>
</organism>
<dbReference type="SMART" id="SM00353">
    <property type="entry name" value="HLH"/>
    <property type="match status" value="1"/>
</dbReference>
<feature type="domain" description="BHLH" evidence="5">
    <location>
        <begin position="121"/>
        <end position="178"/>
    </location>
</feature>